<comment type="caution">
    <text evidence="7">The sequence shown here is derived from an EMBL/GenBank/DDBJ whole genome shotgun (WGS) entry which is preliminary data.</text>
</comment>
<evidence type="ECO:0000256" key="3">
    <source>
        <dbReference type="ARBA" id="ARBA00022989"/>
    </source>
</evidence>
<evidence type="ECO:0000259" key="6">
    <source>
        <dbReference type="PROSITE" id="PS50262"/>
    </source>
</evidence>
<accession>A0A815AEP8</accession>
<sequence length="326" mass="38206">MAKSIATNDTIDSSALETPFTRRVKFSFLVSCQVPSALCSLTIFYYFIRLSELRAKKHNHAIICLLFCNFLIVTVELPITLVYLYFGQLTPAVYSLCIYWVFVNFFLYTTSFWMMAVTSIQRYLFIFHRNLVNSHFKHYTPLALPTISYGIWYTVFIFFYPCQQDFDYTQLWCMGACYAYEDVIGTVDWILSSVIPILTTIVINVLLIIRVVYQKYKIQHIHTWRITRKLVSQLLSISLLFLSIYLPITLFALIRLWIDPSFLVTENALYFLYVGYLVPLLMPFICLISLPEIVKKIKTACFCNNAINPQQQQQQIPMSIVRRHHI</sequence>
<evidence type="ECO:0000256" key="1">
    <source>
        <dbReference type="ARBA" id="ARBA00004370"/>
    </source>
</evidence>
<feature type="transmembrane region" description="Helical" evidence="5">
    <location>
        <begin position="270"/>
        <end position="290"/>
    </location>
</feature>
<evidence type="ECO:0000256" key="5">
    <source>
        <dbReference type="SAM" id="Phobius"/>
    </source>
</evidence>
<dbReference type="EMBL" id="CAJNOR010007285">
    <property type="protein sequence ID" value="CAF1614431.1"/>
    <property type="molecule type" value="Genomic_DNA"/>
</dbReference>
<proteinExistence type="predicted"/>
<dbReference type="GO" id="GO:0004930">
    <property type="term" value="F:G protein-coupled receptor activity"/>
    <property type="evidence" value="ECO:0007669"/>
    <property type="project" value="InterPro"/>
</dbReference>
<dbReference type="GO" id="GO:0016020">
    <property type="term" value="C:membrane"/>
    <property type="evidence" value="ECO:0007669"/>
    <property type="project" value="UniProtKB-SubCell"/>
</dbReference>
<dbReference type="InterPro" id="IPR000276">
    <property type="entry name" value="GPCR_Rhodpsn"/>
</dbReference>
<evidence type="ECO:0000313" key="10">
    <source>
        <dbReference type="Proteomes" id="UP000663852"/>
    </source>
</evidence>
<dbReference type="Gene3D" id="1.20.1070.10">
    <property type="entry name" value="Rhodopsin 7-helix transmembrane proteins"/>
    <property type="match status" value="1"/>
</dbReference>
<dbReference type="EMBL" id="CAJNOJ010000183">
    <property type="protein sequence ID" value="CAF1256361.1"/>
    <property type="molecule type" value="Genomic_DNA"/>
</dbReference>
<keyword evidence="3 5" id="KW-1133">Transmembrane helix</keyword>
<feature type="transmembrane region" description="Helical" evidence="5">
    <location>
        <begin position="60"/>
        <end position="86"/>
    </location>
</feature>
<feature type="transmembrane region" description="Helical" evidence="5">
    <location>
        <begin position="139"/>
        <end position="160"/>
    </location>
</feature>
<feature type="transmembrane region" description="Helical" evidence="5">
    <location>
        <begin position="26"/>
        <end position="48"/>
    </location>
</feature>
<feature type="transmembrane region" description="Helical" evidence="5">
    <location>
        <begin position="234"/>
        <end position="258"/>
    </location>
</feature>
<evidence type="ECO:0000256" key="2">
    <source>
        <dbReference type="ARBA" id="ARBA00022692"/>
    </source>
</evidence>
<comment type="subcellular location">
    <subcellularLocation>
        <location evidence="1">Membrane</location>
    </subcellularLocation>
</comment>
<dbReference type="Proteomes" id="UP000663852">
    <property type="component" value="Unassembled WGS sequence"/>
</dbReference>
<keyword evidence="2 5" id="KW-0812">Transmembrane</keyword>
<dbReference type="InterPro" id="IPR017452">
    <property type="entry name" value="GPCR_Rhodpsn_7TM"/>
</dbReference>
<keyword evidence="4 5" id="KW-0472">Membrane</keyword>
<feature type="transmembrane region" description="Helical" evidence="5">
    <location>
        <begin position="92"/>
        <end position="118"/>
    </location>
</feature>
<dbReference type="AlphaFoldDB" id="A0A815AEP8"/>
<evidence type="ECO:0000256" key="4">
    <source>
        <dbReference type="ARBA" id="ARBA00023136"/>
    </source>
</evidence>
<evidence type="ECO:0000313" key="8">
    <source>
        <dbReference type="EMBL" id="CAF1614431.1"/>
    </source>
</evidence>
<keyword evidence="9" id="KW-1185">Reference proteome</keyword>
<dbReference type="PROSITE" id="PS50262">
    <property type="entry name" value="G_PROTEIN_RECEP_F1_2"/>
    <property type="match status" value="1"/>
</dbReference>
<evidence type="ECO:0000313" key="7">
    <source>
        <dbReference type="EMBL" id="CAF1256361.1"/>
    </source>
</evidence>
<name>A0A815AEP8_ADIRI</name>
<feature type="domain" description="G-protein coupled receptors family 1 profile" evidence="6">
    <location>
        <begin position="39"/>
        <end position="286"/>
    </location>
</feature>
<reference evidence="7" key="1">
    <citation type="submission" date="2021-02" db="EMBL/GenBank/DDBJ databases">
        <authorList>
            <person name="Nowell W R."/>
        </authorList>
    </citation>
    <scope>NUCLEOTIDE SEQUENCE</scope>
</reference>
<dbReference type="Pfam" id="PF00001">
    <property type="entry name" value="7tm_1"/>
    <property type="match status" value="1"/>
</dbReference>
<protein>
    <recommendedName>
        <fullName evidence="6">G-protein coupled receptors family 1 profile domain-containing protein</fullName>
    </recommendedName>
</protein>
<organism evidence="7 10">
    <name type="scientific">Adineta ricciae</name>
    <name type="common">Rotifer</name>
    <dbReference type="NCBI Taxonomy" id="249248"/>
    <lineage>
        <taxon>Eukaryota</taxon>
        <taxon>Metazoa</taxon>
        <taxon>Spiralia</taxon>
        <taxon>Gnathifera</taxon>
        <taxon>Rotifera</taxon>
        <taxon>Eurotatoria</taxon>
        <taxon>Bdelloidea</taxon>
        <taxon>Adinetida</taxon>
        <taxon>Adinetidae</taxon>
        <taxon>Adineta</taxon>
    </lineage>
</organism>
<gene>
    <name evidence="7" type="ORF">EDS130_LOCUS28267</name>
    <name evidence="8" type="ORF">XAT740_LOCUS49356</name>
</gene>
<dbReference type="Proteomes" id="UP000663828">
    <property type="component" value="Unassembled WGS sequence"/>
</dbReference>
<evidence type="ECO:0000313" key="9">
    <source>
        <dbReference type="Proteomes" id="UP000663828"/>
    </source>
</evidence>
<feature type="transmembrane region" description="Helical" evidence="5">
    <location>
        <begin position="189"/>
        <end position="213"/>
    </location>
</feature>
<dbReference type="SUPFAM" id="SSF81321">
    <property type="entry name" value="Family A G protein-coupled receptor-like"/>
    <property type="match status" value="1"/>
</dbReference>